<feature type="non-terminal residue" evidence="1">
    <location>
        <position position="172"/>
    </location>
</feature>
<evidence type="ECO:0008006" key="2">
    <source>
        <dbReference type="Google" id="ProtNLM"/>
    </source>
</evidence>
<sequence length="172" mass="20149">MKHDGYHRYHIETKTAPDISHWPNRFQVRVKKYRLLFFLIEEILRHPTKLKVIFSRPCIYEVYGRPVGGMAPREHLCVGCLRCTTEHPDWVTIYPNPEFNQQGDSYFTTEYIDAIHYETQTGQIPVKGAGFRGRFGGEEWNSMWTDMSEIVRPTRDGIHGREFISTVVDIGE</sequence>
<evidence type="ECO:0000313" key="1">
    <source>
        <dbReference type="EMBL" id="GAJ10408.1"/>
    </source>
</evidence>
<comment type="caution">
    <text evidence="1">The sequence shown here is derived from an EMBL/GenBank/DDBJ whole genome shotgun (WGS) entry which is preliminary data.</text>
</comment>
<dbReference type="AlphaFoldDB" id="X1TYK6"/>
<gene>
    <name evidence="1" type="ORF">S12H4_47422</name>
</gene>
<dbReference type="EMBL" id="BARW01029525">
    <property type="protein sequence ID" value="GAJ10408.1"/>
    <property type="molecule type" value="Genomic_DNA"/>
</dbReference>
<reference evidence="1" key="1">
    <citation type="journal article" date="2014" name="Front. Microbiol.">
        <title>High frequency of phylogenetically diverse reductive dehalogenase-homologous genes in deep subseafloor sedimentary metagenomes.</title>
        <authorList>
            <person name="Kawai M."/>
            <person name="Futagami T."/>
            <person name="Toyoda A."/>
            <person name="Takaki Y."/>
            <person name="Nishi S."/>
            <person name="Hori S."/>
            <person name="Arai W."/>
            <person name="Tsubouchi T."/>
            <person name="Morono Y."/>
            <person name="Uchiyama I."/>
            <person name="Ito T."/>
            <person name="Fujiyama A."/>
            <person name="Inagaki F."/>
            <person name="Takami H."/>
        </authorList>
    </citation>
    <scope>NUCLEOTIDE SEQUENCE</scope>
    <source>
        <strain evidence="1">Expedition CK06-06</strain>
    </source>
</reference>
<name>X1TYK6_9ZZZZ</name>
<accession>X1TYK6</accession>
<organism evidence="1">
    <name type="scientific">marine sediment metagenome</name>
    <dbReference type="NCBI Taxonomy" id="412755"/>
    <lineage>
        <taxon>unclassified sequences</taxon>
        <taxon>metagenomes</taxon>
        <taxon>ecological metagenomes</taxon>
    </lineage>
</organism>
<protein>
    <recommendedName>
        <fullName evidence="2">4Fe-4S ferredoxin-type domain-containing protein</fullName>
    </recommendedName>
</protein>
<proteinExistence type="predicted"/>